<evidence type="ECO:0000256" key="1">
    <source>
        <dbReference type="ARBA" id="ARBA00004141"/>
    </source>
</evidence>
<dbReference type="PROSITE" id="PS50850">
    <property type="entry name" value="MFS"/>
    <property type="match status" value="1"/>
</dbReference>
<evidence type="ECO:0000313" key="8">
    <source>
        <dbReference type="EMBL" id="KAK9770758.1"/>
    </source>
</evidence>
<feature type="transmembrane region" description="Helical" evidence="6">
    <location>
        <begin position="174"/>
        <end position="194"/>
    </location>
</feature>
<feature type="transmembrane region" description="Helical" evidence="6">
    <location>
        <begin position="82"/>
        <end position="107"/>
    </location>
</feature>
<feature type="transmembrane region" description="Helical" evidence="6">
    <location>
        <begin position="402"/>
        <end position="421"/>
    </location>
</feature>
<name>A0ABR2XAG2_9PEZI</name>
<evidence type="ECO:0000313" key="9">
    <source>
        <dbReference type="Proteomes" id="UP001465668"/>
    </source>
</evidence>
<keyword evidence="2" id="KW-0813">Transport</keyword>
<organism evidence="8 9">
    <name type="scientific">Seiridium cardinale</name>
    <dbReference type="NCBI Taxonomy" id="138064"/>
    <lineage>
        <taxon>Eukaryota</taxon>
        <taxon>Fungi</taxon>
        <taxon>Dikarya</taxon>
        <taxon>Ascomycota</taxon>
        <taxon>Pezizomycotina</taxon>
        <taxon>Sordariomycetes</taxon>
        <taxon>Xylariomycetidae</taxon>
        <taxon>Amphisphaeriales</taxon>
        <taxon>Sporocadaceae</taxon>
        <taxon>Seiridium</taxon>
    </lineage>
</organism>
<comment type="subcellular location">
    <subcellularLocation>
        <location evidence="1">Membrane</location>
        <topology evidence="1">Multi-pass membrane protein</topology>
    </subcellularLocation>
</comment>
<evidence type="ECO:0000256" key="6">
    <source>
        <dbReference type="SAM" id="Phobius"/>
    </source>
</evidence>
<evidence type="ECO:0000256" key="5">
    <source>
        <dbReference type="ARBA" id="ARBA00023136"/>
    </source>
</evidence>
<dbReference type="PANTHER" id="PTHR43791">
    <property type="entry name" value="PERMEASE-RELATED"/>
    <property type="match status" value="1"/>
</dbReference>
<dbReference type="InterPro" id="IPR020846">
    <property type="entry name" value="MFS_dom"/>
</dbReference>
<feature type="transmembrane region" description="Helical" evidence="6">
    <location>
        <begin position="433"/>
        <end position="452"/>
    </location>
</feature>
<evidence type="ECO:0000256" key="2">
    <source>
        <dbReference type="ARBA" id="ARBA00022448"/>
    </source>
</evidence>
<gene>
    <name evidence="8" type="ORF">SCAR479_12549</name>
</gene>
<dbReference type="Proteomes" id="UP001465668">
    <property type="component" value="Unassembled WGS sequence"/>
</dbReference>
<reference evidence="8 9" key="1">
    <citation type="submission" date="2024-02" db="EMBL/GenBank/DDBJ databases">
        <title>First draft genome assembly of two strains of Seiridium cardinale.</title>
        <authorList>
            <person name="Emiliani G."/>
            <person name="Scali E."/>
        </authorList>
    </citation>
    <scope>NUCLEOTIDE SEQUENCE [LARGE SCALE GENOMIC DNA]</scope>
    <source>
        <strain evidence="8 9">BM-138-000479</strain>
    </source>
</reference>
<keyword evidence="5 6" id="KW-0472">Membrane</keyword>
<feature type="transmembrane region" description="Helical" evidence="6">
    <location>
        <begin position="310"/>
        <end position="330"/>
    </location>
</feature>
<dbReference type="Gene3D" id="1.20.1250.20">
    <property type="entry name" value="MFS general substrate transporter like domains"/>
    <property type="match status" value="2"/>
</dbReference>
<feature type="transmembrane region" description="Helical" evidence="6">
    <location>
        <begin position="114"/>
        <end position="134"/>
    </location>
</feature>
<keyword evidence="9" id="KW-1185">Reference proteome</keyword>
<sequence>MASNTSAMGSEIELQENAKMLDEQSVSEISPTDRKRERRVKWKTDLIILPLLVSLQFLAQMGRSDLANAKVAGMADDLKLSSGNYSLVASILLVGYLVCQLPAMLLMRKIGPPLEFAGAMIAWGVATVCTIKASNYAHLMILRLIVGSAEAFIGGAVLYLSFWYPYTELATRGAILYSSVALAGSFNGLLAYGIEGNLNGVNGWASWQWIFFIEGLIPIVWAFVVLILLPSTPETVKWYFSKEEKEIIIRRSRAAHNTGEGKIIPKLVLKVLAQPQFWLATLIDCGAHFCTTSLSNFIPDILQGLGFESSQAQLMTVIVYGAAFVGIITAARVADKIQMRGVLICICVAFGIVGYVMLLTITNNTVRLVATCIVAAGVYPVTVLSMVWMATNNVGYTYRASTAGLVNIFSQLVAITSNFAFNSPPYYRDGLSISLGMICMSGLAAGSLWIYLRFMNKKKAAQQHLEAASRTRDLSIDEIGNNHPDFFFSY</sequence>
<proteinExistence type="predicted"/>
<dbReference type="InterPro" id="IPR036259">
    <property type="entry name" value="MFS_trans_sf"/>
</dbReference>
<feature type="domain" description="Major facilitator superfamily (MFS) profile" evidence="7">
    <location>
        <begin position="48"/>
        <end position="459"/>
    </location>
</feature>
<evidence type="ECO:0000256" key="4">
    <source>
        <dbReference type="ARBA" id="ARBA00022989"/>
    </source>
</evidence>
<dbReference type="InterPro" id="IPR011701">
    <property type="entry name" value="MFS"/>
</dbReference>
<evidence type="ECO:0000259" key="7">
    <source>
        <dbReference type="PROSITE" id="PS50850"/>
    </source>
</evidence>
<keyword evidence="4 6" id="KW-1133">Transmembrane helix</keyword>
<dbReference type="EMBL" id="JARVKM010000086">
    <property type="protein sequence ID" value="KAK9770758.1"/>
    <property type="molecule type" value="Genomic_DNA"/>
</dbReference>
<dbReference type="Pfam" id="PF07690">
    <property type="entry name" value="MFS_1"/>
    <property type="match status" value="1"/>
</dbReference>
<dbReference type="PANTHER" id="PTHR43791:SF36">
    <property type="entry name" value="TRANSPORTER, PUTATIVE (AFU_ORTHOLOGUE AFUA_6G08340)-RELATED"/>
    <property type="match status" value="1"/>
</dbReference>
<feature type="transmembrane region" description="Helical" evidence="6">
    <location>
        <begin position="206"/>
        <end position="229"/>
    </location>
</feature>
<protein>
    <submittedName>
        <fullName evidence="8">Pantothenate transporter</fullName>
    </submittedName>
</protein>
<feature type="transmembrane region" description="Helical" evidence="6">
    <location>
        <begin position="140"/>
        <end position="162"/>
    </location>
</feature>
<evidence type="ECO:0000256" key="3">
    <source>
        <dbReference type="ARBA" id="ARBA00022692"/>
    </source>
</evidence>
<comment type="caution">
    <text evidence="8">The sequence shown here is derived from an EMBL/GenBank/DDBJ whole genome shotgun (WGS) entry which is preliminary data.</text>
</comment>
<feature type="transmembrane region" description="Helical" evidence="6">
    <location>
        <begin position="368"/>
        <end position="390"/>
    </location>
</feature>
<dbReference type="SUPFAM" id="SSF103473">
    <property type="entry name" value="MFS general substrate transporter"/>
    <property type="match status" value="1"/>
</dbReference>
<accession>A0ABR2XAG2</accession>
<keyword evidence="3 6" id="KW-0812">Transmembrane</keyword>
<feature type="transmembrane region" description="Helical" evidence="6">
    <location>
        <begin position="342"/>
        <end position="362"/>
    </location>
</feature>